<feature type="compositionally biased region" description="Basic residues" evidence="1">
    <location>
        <begin position="141"/>
        <end position="153"/>
    </location>
</feature>
<feature type="region of interest" description="Disordered" evidence="1">
    <location>
        <begin position="54"/>
        <end position="166"/>
    </location>
</feature>
<feature type="compositionally biased region" description="Polar residues" evidence="1">
    <location>
        <begin position="95"/>
        <end position="109"/>
    </location>
</feature>
<dbReference type="Proteomes" id="UP000663855">
    <property type="component" value="Unassembled WGS sequence"/>
</dbReference>
<dbReference type="PANTHER" id="PTHR21301:SF10">
    <property type="entry name" value="REVERSE TRANSCRIPTASE DOMAIN-CONTAINING PROTEIN"/>
    <property type="match status" value="1"/>
</dbReference>
<evidence type="ECO:0000259" key="2">
    <source>
        <dbReference type="PROSITE" id="PS50878"/>
    </source>
</evidence>
<dbReference type="InterPro" id="IPR058912">
    <property type="entry name" value="HTH_animal"/>
</dbReference>
<dbReference type="AlphaFoldDB" id="A0A815T1C1"/>
<evidence type="ECO:0000313" key="4">
    <source>
        <dbReference type="EMBL" id="CAF4027729.1"/>
    </source>
</evidence>
<dbReference type="Pfam" id="PF26215">
    <property type="entry name" value="HTH_animal"/>
    <property type="match status" value="1"/>
</dbReference>
<gene>
    <name evidence="4" type="ORF">BYL167_LOCUS15150</name>
    <name evidence="3" type="ORF">CJN711_LOCUS27031</name>
</gene>
<feature type="compositionally biased region" description="Basic residues" evidence="1">
    <location>
        <begin position="1153"/>
        <end position="1168"/>
    </location>
</feature>
<feature type="region of interest" description="Disordered" evidence="1">
    <location>
        <begin position="1146"/>
        <end position="1168"/>
    </location>
</feature>
<name>A0A815T1C1_9BILA</name>
<dbReference type="Proteomes" id="UP000681967">
    <property type="component" value="Unassembled WGS sequence"/>
</dbReference>
<evidence type="ECO:0000313" key="5">
    <source>
        <dbReference type="Proteomes" id="UP000663855"/>
    </source>
</evidence>
<accession>A0A815T1C1</accession>
<feature type="compositionally biased region" description="Basic and acidic residues" evidence="1">
    <location>
        <begin position="54"/>
        <end position="64"/>
    </location>
</feature>
<proteinExistence type="predicted"/>
<feature type="compositionally biased region" description="Polar residues" evidence="1">
    <location>
        <begin position="128"/>
        <end position="140"/>
    </location>
</feature>
<protein>
    <recommendedName>
        <fullName evidence="2">Reverse transcriptase domain-containing protein</fullName>
    </recommendedName>
</protein>
<dbReference type="PROSITE" id="PS50878">
    <property type="entry name" value="RT_POL"/>
    <property type="match status" value="1"/>
</dbReference>
<dbReference type="EMBL" id="CAJOBH010005539">
    <property type="protein sequence ID" value="CAF4027729.1"/>
    <property type="molecule type" value="Genomic_DNA"/>
</dbReference>
<reference evidence="3" key="1">
    <citation type="submission" date="2021-02" db="EMBL/GenBank/DDBJ databases">
        <authorList>
            <person name="Nowell W R."/>
        </authorList>
    </citation>
    <scope>NUCLEOTIDE SEQUENCE</scope>
</reference>
<evidence type="ECO:0000256" key="1">
    <source>
        <dbReference type="SAM" id="MobiDB-lite"/>
    </source>
</evidence>
<sequence length="1168" mass="139177">MNLNDTNITSDIQLVQELQPIMKKKCHGNRSDQRFRQSCRKRNMDETTITQLIEQRRNDRKRNPTDQAANSTDINKQNMHTKISDISMGHEQSLDKNGNQSRIITTTIKKPNKRKRDAIPNEKPYNVAKSSSQLSFFQTSIKKKKKNNKKQKKNNNNNNKKSRIWRSKIKKTIKNRNHRQSAYLKVSWNTLMNNLKIHLKSPLKKRNEQKFVYARLYLFDEEFTLDLDQYLWQSYLDLGSQQQQQQSEVWPSEVYRMAKTNEPDLCKQYVVEYLNEIKIHLDLCRIKLNTQAQSWISTLPSLEILDDNLKQYVRLQNKHLSTIIDKQLARYKNVLEEKKLLQQISFYLTPNDQVLMDELINLQQIQIQLLEEFNMLEQRIICKILPPNVDSLDDLIQSHLYTPLVHDTTSIEFKIQSDRIIQQVKRTWFNIYENAYEMKIQEYEKQYKKNLHMFQLRFECKNNIDRIFRLNSIKTYLKNRKQRMIEQICINMSGYRKKLLNYRKRLSKAKKTIGVSPKPIFYLLYNPFNDQEHENLCKGPNYIRMNQSAVVSYKKRKQLTKKEHDKIIKQLKDYLAIYHRIDRTLPIYDIFSENLQQRLDLRYMAPLSMSSRIRAQREKNIVRSIHRKLKKYKHLVRVTDKSGVFCVLSTQDHEQKALEYREKTKAYKELSSNPFEATLNKVIRLLNDLHAKQGKLRAWQYNEMRPNVKTCKLAYMYFNPKTHKDGTPFRPIMHTIDSPTSNISRLLDRLIRPIFNEKTKHTSIIDGAHLIKRLRQYANDGHLRPTTLFCTFDINNLYTMLPQQQSLDILVEFLQTHEKLHVQGMDIATIRELARIVIEENAFVYRNKYYQQIIGGAMGSQFTLTLANIFMWKWEKESICKQLPSFEIYGRYIDDIFFTWNDSQEKLEELLQKLNDHHPNIKLEYKIGQSLPFLDTLTSNNNGVLSTSVYHKPTSEPYVVPFESDHPRHIFRNIIRAALLRAIRYSSTFEAFNTERRNIRLMLLFNRYPSTYIDGEFRTFFNQYGIYDSYSSILPMITDESQFLAIYNRIAPTPTPRQSQVALDIASSQIEHFDQDNNQQNVLPMNPTVQKKERNKKFNNALFLHYTHENRLRPLKRDIHEIYESTFKHTSISNVNLIVGYRNNPKSKTEQIRHKRPHASYRRHDFKP</sequence>
<evidence type="ECO:0000313" key="3">
    <source>
        <dbReference type="EMBL" id="CAF1497015.1"/>
    </source>
</evidence>
<dbReference type="InterPro" id="IPR000477">
    <property type="entry name" value="RT_dom"/>
</dbReference>
<feature type="non-terminal residue" evidence="3">
    <location>
        <position position="1"/>
    </location>
</feature>
<comment type="caution">
    <text evidence="3">The sequence shown here is derived from an EMBL/GenBank/DDBJ whole genome shotgun (WGS) entry which is preliminary data.</text>
</comment>
<organism evidence="3 5">
    <name type="scientific">Rotaria magnacalcarata</name>
    <dbReference type="NCBI Taxonomy" id="392030"/>
    <lineage>
        <taxon>Eukaryota</taxon>
        <taxon>Metazoa</taxon>
        <taxon>Spiralia</taxon>
        <taxon>Gnathifera</taxon>
        <taxon>Rotifera</taxon>
        <taxon>Eurotatoria</taxon>
        <taxon>Bdelloidea</taxon>
        <taxon>Philodinida</taxon>
        <taxon>Philodinidae</taxon>
        <taxon>Rotaria</taxon>
    </lineage>
</organism>
<feature type="compositionally biased region" description="Polar residues" evidence="1">
    <location>
        <begin position="65"/>
        <end position="81"/>
    </location>
</feature>
<dbReference type="EMBL" id="CAJNOV010012782">
    <property type="protein sequence ID" value="CAF1497015.1"/>
    <property type="molecule type" value="Genomic_DNA"/>
</dbReference>
<dbReference type="PANTHER" id="PTHR21301">
    <property type="entry name" value="REVERSE TRANSCRIPTASE"/>
    <property type="match status" value="1"/>
</dbReference>
<feature type="domain" description="Reverse transcriptase" evidence="2">
    <location>
        <begin position="700"/>
        <end position="949"/>
    </location>
</feature>